<evidence type="ECO:0000256" key="7">
    <source>
        <dbReference type="ARBA" id="ARBA00023136"/>
    </source>
</evidence>
<dbReference type="SUPFAM" id="SSF56935">
    <property type="entry name" value="Porins"/>
    <property type="match status" value="1"/>
</dbReference>
<protein>
    <submittedName>
        <fullName evidence="15">TonB-dependent receptor</fullName>
    </submittedName>
</protein>
<comment type="caution">
    <text evidence="15">The sequence shown here is derived from an EMBL/GenBank/DDBJ whole genome shotgun (WGS) entry which is preliminary data.</text>
</comment>
<dbReference type="InterPro" id="IPR036942">
    <property type="entry name" value="Beta-barrel_TonB_sf"/>
</dbReference>
<dbReference type="Pfam" id="PF07715">
    <property type="entry name" value="Plug"/>
    <property type="match status" value="1"/>
</dbReference>
<sequence length="708" mass="78437">MNPSILSSHHSYPPFCASLLAGALLAAFGPLSHAEETMLGTVNVRSTRDAATLHLNQPTQSGSRTGVTTKELPASMEILDGETIRERGDTQIGEAIVRTTGLTNNASPGNGGLSFSSRGFAGTGSVGIAEDGVRLQTASGTQNYPSNVWGYERIEVLRGPASIVYGSGTIGATINAVRKEPSRTRRYELMTGLGTDGYKQLGVGAAGPVGEIASYRVDAYGFHNDGYRDLGKAHGGKLMSRLRLQPNSDLRIDLTADYSLTHPERYFGTPYAPGGRIIKSLRDKNYNAADAELRYEDTRLRAKADWRANDWLSLSNELYYLETERIWKNIEGQTLNLRNNTIERSDYLYIQHNLDQTGNRLEASFKGAGHRAVAGWEIAKINFRHTNNSPYRGSSIVSVDHPNHGSWNSPDPIRASFDTDTTLNAFYVEDAWQINDRWLLMAGIRRDLARISRTQLISGTDFSARINGTAWRLGLTHHLTRDTSVYGQISAGHDPVTSLVTMNLSNARFKLTTGRQVEVGIKQTLGGGLGEWTAALYRIEKDDIITRDPNNPRISVQGGSMHSQGIELAANISPVKNWRFEGNYTYLTAKFDELNESSGGRSVSRAGNTPSNVPQQVANLWGHYRFGQWQASLGLRHVGKRYRDNANTFTMKAYTVADASLTWHYSDRLTFRLLGRNLTDKVYATNAYNTQFFLGEPRRFDLIAEMKF</sequence>
<dbReference type="InterPro" id="IPR039426">
    <property type="entry name" value="TonB-dep_rcpt-like"/>
</dbReference>
<evidence type="ECO:0000256" key="4">
    <source>
        <dbReference type="ARBA" id="ARBA00022452"/>
    </source>
</evidence>
<keyword evidence="7 10" id="KW-0472">Membrane</keyword>
<keyword evidence="16" id="KW-1185">Reference proteome</keyword>
<evidence type="ECO:0000256" key="8">
    <source>
        <dbReference type="ARBA" id="ARBA00023170"/>
    </source>
</evidence>
<evidence type="ECO:0000313" key="15">
    <source>
        <dbReference type="EMBL" id="MFA9948795.1"/>
    </source>
</evidence>
<comment type="subcellular location">
    <subcellularLocation>
        <location evidence="1 10">Cell outer membrane</location>
        <topology evidence="1 10">Multi-pass membrane protein</topology>
    </subcellularLocation>
</comment>
<keyword evidence="8 15" id="KW-0675">Receptor</keyword>
<dbReference type="InterPro" id="IPR037066">
    <property type="entry name" value="Plug_dom_sf"/>
</dbReference>
<dbReference type="EMBL" id="JBEUWX010000001">
    <property type="protein sequence ID" value="MFA9948795.1"/>
    <property type="molecule type" value="Genomic_DNA"/>
</dbReference>
<evidence type="ECO:0000256" key="10">
    <source>
        <dbReference type="PROSITE-ProRule" id="PRU01360"/>
    </source>
</evidence>
<keyword evidence="3 10" id="KW-0813">Transport</keyword>
<evidence type="ECO:0000256" key="3">
    <source>
        <dbReference type="ARBA" id="ARBA00022448"/>
    </source>
</evidence>
<evidence type="ECO:0000256" key="9">
    <source>
        <dbReference type="ARBA" id="ARBA00023237"/>
    </source>
</evidence>
<feature type="chain" id="PRO_5047419494" evidence="12">
    <location>
        <begin position="35"/>
        <end position="708"/>
    </location>
</feature>
<evidence type="ECO:0000259" key="13">
    <source>
        <dbReference type="Pfam" id="PF00593"/>
    </source>
</evidence>
<keyword evidence="5 10" id="KW-0812">Transmembrane</keyword>
<dbReference type="InterPro" id="IPR012910">
    <property type="entry name" value="Plug_dom"/>
</dbReference>
<gene>
    <name evidence="15" type="ORF">ABCS64_00385</name>
</gene>
<evidence type="ECO:0000313" key="16">
    <source>
        <dbReference type="Proteomes" id="UP001574673"/>
    </source>
</evidence>
<dbReference type="Proteomes" id="UP001574673">
    <property type="component" value="Unassembled WGS sequence"/>
</dbReference>
<dbReference type="InterPro" id="IPR000531">
    <property type="entry name" value="Beta-barrel_TonB"/>
</dbReference>
<feature type="signal peptide" evidence="12">
    <location>
        <begin position="1"/>
        <end position="34"/>
    </location>
</feature>
<keyword evidence="9 10" id="KW-0998">Cell outer membrane</keyword>
<evidence type="ECO:0000256" key="12">
    <source>
        <dbReference type="SAM" id="SignalP"/>
    </source>
</evidence>
<evidence type="ECO:0000256" key="5">
    <source>
        <dbReference type="ARBA" id="ARBA00022692"/>
    </source>
</evidence>
<evidence type="ECO:0000259" key="14">
    <source>
        <dbReference type="Pfam" id="PF07715"/>
    </source>
</evidence>
<dbReference type="NCBIfam" id="TIGR01783">
    <property type="entry name" value="TonB-siderophor"/>
    <property type="match status" value="1"/>
</dbReference>
<comment type="similarity">
    <text evidence="2 10 11">Belongs to the TonB-dependent receptor family.</text>
</comment>
<feature type="domain" description="TonB-dependent receptor plug" evidence="14">
    <location>
        <begin position="69"/>
        <end position="172"/>
    </location>
</feature>
<dbReference type="CDD" id="cd01347">
    <property type="entry name" value="ligand_gated_channel"/>
    <property type="match status" value="1"/>
</dbReference>
<dbReference type="PANTHER" id="PTHR32552:SF84">
    <property type="entry name" value="TONB-DEPENDENT RECEPTOR-RELATED"/>
    <property type="match status" value="1"/>
</dbReference>
<dbReference type="InterPro" id="IPR010105">
    <property type="entry name" value="TonB_sidphr_rcpt"/>
</dbReference>
<dbReference type="PROSITE" id="PS52016">
    <property type="entry name" value="TONB_DEPENDENT_REC_3"/>
    <property type="match status" value="1"/>
</dbReference>
<dbReference type="Pfam" id="PF00593">
    <property type="entry name" value="TonB_dep_Rec_b-barrel"/>
    <property type="match status" value="1"/>
</dbReference>
<reference evidence="16" key="1">
    <citation type="submission" date="2024-06" db="EMBL/GenBank/DDBJ databases">
        <title>Radixoralia hellwigii gen. nov., sp nov., isolated from a root canal in the human oral cavity.</title>
        <authorList>
            <person name="Bartsch S."/>
            <person name="Wittmer A."/>
            <person name="Schulz A.-K."/>
            <person name="Neumann-Schaal M."/>
            <person name="Wolf J."/>
            <person name="Gronow S."/>
            <person name="Tennert C."/>
            <person name="Haecker G."/>
            <person name="Cieplik F."/>
            <person name="Al-Ahmad A."/>
        </authorList>
    </citation>
    <scope>NUCLEOTIDE SEQUENCE [LARGE SCALE GENOMIC DNA]</scope>
    <source>
        <strain evidence="16">Wk13</strain>
    </source>
</reference>
<keyword evidence="6 11" id="KW-0798">TonB box</keyword>
<dbReference type="PANTHER" id="PTHR32552">
    <property type="entry name" value="FERRICHROME IRON RECEPTOR-RELATED"/>
    <property type="match status" value="1"/>
</dbReference>
<dbReference type="Gene3D" id="2.40.170.20">
    <property type="entry name" value="TonB-dependent receptor, beta-barrel domain"/>
    <property type="match status" value="1"/>
</dbReference>
<keyword evidence="4 10" id="KW-1134">Transmembrane beta strand</keyword>
<keyword evidence="12" id="KW-0732">Signal</keyword>
<organism evidence="15 16">
    <name type="scientific">Dentiradicibacter hellwigii</name>
    <dbReference type="NCBI Taxonomy" id="3149053"/>
    <lineage>
        <taxon>Bacteria</taxon>
        <taxon>Pseudomonadati</taxon>
        <taxon>Pseudomonadota</taxon>
        <taxon>Betaproteobacteria</taxon>
        <taxon>Rhodocyclales</taxon>
        <taxon>Rhodocyclaceae</taxon>
        <taxon>Dentiradicibacter</taxon>
    </lineage>
</organism>
<dbReference type="Gene3D" id="2.170.130.10">
    <property type="entry name" value="TonB-dependent receptor, plug domain"/>
    <property type="match status" value="1"/>
</dbReference>
<evidence type="ECO:0000256" key="2">
    <source>
        <dbReference type="ARBA" id="ARBA00009810"/>
    </source>
</evidence>
<evidence type="ECO:0000256" key="6">
    <source>
        <dbReference type="ARBA" id="ARBA00023077"/>
    </source>
</evidence>
<dbReference type="RefSeq" id="WP_418889968.1">
    <property type="nucleotide sequence ID" value="NZ_JBEUWX010000001.1"/>
</dbReference>
<accession>A0ABV4UCG9</accession>
<evidence type="ECO:0000256" key="1">
    <source>
        <dbReference type="ARBA" id="ARBA00004571"/>
    </source>
</evidence>
<feature type="domain" description="TonB-dependent receptor-like beta-barrel" evidence="13">
    <location>
        <begin position="246"/>
        <end position="678"/>
    </location>
</feature>
<name>A0ABV4UCG9_9RHOO</name>
<evidence type="ECO:0000256" key="11">
    <source>
        <dbReference type="RuleBase" id="RU003357"/>
    </source>
</evidence>
<proteinExistence type="inferred from homology"/>